<dbReference type="PANTHER" id="PTHR40079:SF4">
    <property type="entry name" value="GH26 DOMAIN-CONTAINING PROTEIN-RELATED"/>
    <property type="match status" value="1"/>
</dbReference>
<keyword evidence="8" id="KW-1185">Reference proteome</keyword>
<evidence type="ECO:0000313" key="8">
    <source>
        <dbReference type="Proteomes" id="UP000664369"/>
    </source>
</evidence>
<feature type="domain" description="F5/8 type C" evidence="5">
    <location>
        <begin position="329"/>
        <end position="470"/>
    </location>
</feature>
<dbReference type="Pfam" id="PF18962">
    <property type="entry name" value="Por_Secre_tail"/>
    <property type="match status" value="1"/>
</dbReference>
<evidence type="ECO:0000256" key="3">
    <source>
        <dbReference type="ARBA" id="ARBA00023295"/>
    </source>
</evidence>
<dbReference type="Gene3D" id="2.60.120.260">
    <property type="entry name" value="Galactose-binding domain-like"/>
    <property type="match status" value="1"/>
</dbReference>
<proteinExistence type="inferred from homology"/>
<dbReference type="Gene3D" id="3.20.20.80">
    <property type="entry name" value="Glycosidases"/>
    <property type="match status" value="1"/>
</dbReference>
<evidence type="ECO:0000313" key="7">
    <source>
        <dbReference type="EMBL" id="MBO2011171.1"/>
    </source>
</evidence>
<dbReference type="SUPFAM" id="SSF49785">
    <property type="entry name" value="Galactose-binding domain-like"/>
    <property type="match status" value="1"/>
</dbReference>
<comment type="caution">
    <text evidence="7">The sequence shown here is derived from an EMBL/GenBank/DDBJ whole genome shotgun (WGS) entry which is preliminary data.</text>
</comment>
<dbReference type="InterPro" id="IPR026444">
    <property type="entry name" value="Secre_tail"/>
</dbReference>
<evidence type="ECO:0000259" key="6">
    <source>
        <dbReference type="PROSITE" id="PS51764"/>
    </source>
</evidence>
<keyword evidence="3 4" id="KW-0326">Glycosidase</keyword>
<dbReference type="PROSITE" id="PS50022">
    <property type="entry name" value="FA58C_3"/>
    <property type="match status" value="1"/>
</dbReference>
<evidence type="ECO:0000256" key="4">
    <source>
        <dbReference type="PROSITE-ProRule" id="PRU01100"/>
    </source>
</evidence>
<dbReference type="InterPro" id="IPR000421">
    <property type="entry name" value="FA58C"/>
</dbReference>
<dbReference type="Pfam" id="PF00754">
    <property type="entry name" value="F5_F8_type_C"/>
    <property type="match status" value="1"/>
</dbReference>
<evidence type="ECO:0000256" key="2">
    <source>
        <dbReference type="ARBA" id="ARBA00022801"/>
    </source>
</evidence>
<comment type="similarity">
    <text evidence="1 4">Belongs to the glycosyl hydrolase 26 family.</text>
</comment>
<dbReference type="PRINTS" id="PR00739">
    <property type="entry name" value="GLHYDRLASE26"/>
</dbReference>
<dbReference type="RefSeq" id="WP_208176868.1">
    <property type="nucleotide sequence ID" value="NZ_JAGETZ010000010.1"/>
</dbReference>
<evidence type="ECO:0000259" key="5">
    <source>
        <dbReference type="PROSITE" id="PS50022"/>
    </source>
</evidence>
<accession>A0ABS3QIU6</accession>
<feature type="active site" description="Proton donor" evidence="4">
    <location>
        <position position="184"/>
    </location>
</feature>
<dbReference type="SUPFAM" id="SSF51445">
    <property type="entry name" value="(Trans)glycosidases"/>
    <property type="match status" value="1"/>
</dbReference>
<dbReference type="InterPro" id="IPR022790">
    <property type="entry name" value="GH26_dom"/>
</dbReference>
<dbReference type="EMBL" id="JAGETZ010000010">
    <property type="protein sequence ID" value="MBO2011171.1"/>
    <property type="molecule type" value="Genomic_DNA"/>
</dbReference>
<dbReference type="InterPro" id="IPR000805">
    <property type="entry name" value="Glyco_hydro_26"/>
</dbReference>
<evidence type="ECO:0000256" key="1">
    <source>
        <dbReference type="ARBA" id="ARBA00007754"/>
    </source>
</evidence>
<organism evidence="7 8">
    <name type="scientific">Hymenobacter negativus</name>
    <dbReference type="NCBI Taxonomy" id="2795026"/>
    <lineage>
        <taxon>Bacteria</taxon>
        <taxon>Pseudomonadati</taxon>
        <taxon>Bacteroidota</taxon>
        <taxon>Cytophagia</taxon>
        <taxon>Cytophagales</taxon>
        <taxon>Hymenobacteraceae</taxon>
        <taxon>Hymenobacter</taxon>
    </lineage>
</organism>
<sequence length="559" mass="61000">MSFSLRNVLTACIQQLGWPAVGLALALPGAAVAQTPFTSLNYLYTIRGTSTIGGIHNKEPLNTPTYYTDQLEFVTGKVAGLWGGDFLFSSYADRWQMIYEAEKQWQRGAFVTLTWHACNPAQNVSPCSFGTGVTSTMSNADWTNLTTNGTALNTRWKAWLDELVPYFQYLQSRGVEVAFRPLHETNQAAFWWGGRPGPNGSAKLYQITHDYLQVTRGLTNIVWVWNIQDFPTLPSDVNSYSPGTSYFDVASLDFYNGDGLTQAKYNAMLGVAAGKPIAIGETGVLPTVTALRAQPLWTYFMGWSELVFTQNTPANLLALYTAPNVLTRDEMPGWGVPNPSAGNLCLNRPVTVSSTEAGQGNVAALAVDGDRTTRWSSAYADPQDIVVDLGASYRLNRFSIVWENAYGRDYQIQVSPDNVNWTTAVTITGNSDLHTNYSNLNVTGRYVKVLGTARGTAYGYSIRELEAYGSLVTATTSASAARTIQAYPNPAAGTLTVELGREWPVGTQLTVLNNTGQKVGAYTVRAATQTLPTADMPAGLYLLRAQYQGAAQTIKFIKQ</sequence>
<name>A0ABS3QIU6_9BACT</name>
<dbReference type="PROSITE" id="PS51764">
    <property type="entry name" value="GH26"/>
    <property type="match status" value="1"/>
</dbReference>
<dbReference type="Proteomes" id="UP000664369">
    <property type="component" value="Unassembled WGS sequence"/>
</dbReference>
<dbReference type="NCBIfam" id="TIGR04183">
    <property type="entry name" value="Por_Secre_tail"/>
    <property type="match status" value="1"/>
</dbReference>
<dbReference type="PANTHER" id="PTHR40079">
    <property type="entry name" value="MANNAN ENDO-1,4-BETA-MANNOSIDASE E-RELATED"/>
    <property type="match status" value="1"/>
</dbReference>
<reference evidence="7 8" key="1">
    <citation type="submission" date="2021-03" db="EMBL/GenBank/DDBJ databases">
        <authorList>
            <person name="Kim M.K."/>
        </authorList>
    </citation>
    <scope>NUCLEOTIDE SEQUENCE [LARGE SCALE GENOMIC DNA]</scope>
    <source>
        <strain evidence="7 8">BT442</strain>
    </source>
</reference>
<dbReference type="Pfam" id="PF02156">
    <property type="entry name" value="Glyco_hydro_26"/>
    <property type="match status" value="1"/>
</dbReference>
<feature type="active site" description="Nucleophile" evidence="4">
    <location>
        <position position="281"/>
    </location>
</feature>
<protein>
    <submittedName>
        <fullName evidence="7">Discoidin domain-containing protein</fullName>
    </submittedName>
</protein>
<dbReference type="InterPro" id="IPR008979">
    <property type="entry name" value="Galactose-bd-like_sf"/>
</dbReference>
<keyword evidence="2 4" id="KW-0378">Hydrolase</keyword>
<dbReference type="InterPro" id="IPR017853">
    <property type="entry name" value="GH"/>
</dbReference>
<gene>
    <name evidence="7" type="ORF">J4E00_19065</name>
</gene>
<feature type="domain" description="GH26" evidence="6">
    <location>
        <begin position="31"/>
        <end position="329"/>
    </location>
</feature>